<sequence length="288" mass="31039">MKKLIRIILALAIGSTLIGCSSKPGGTIDLTSNIKVSIRGFNGKGEVYIDNNTKYDKTNSDIRDFVADIEYTLENGANGTLSNGDEITIKAKYSKSKAKDLGLTIKNPTKKVKVSGLKDLLTGYYDCEIKVKNYGLIKLKLDANTAPITVSNFVGLANEGFYNGLTFHRIIKGFMIQGGDPNGDGTGGSKQTIKGEFTANGVDNPLKHTRGVISMARSQSNDSASSQFFIMHEDTPSLDGEYAAFGCAYSGMDIVDKICDDVKTEDSNGTVSKKNQPVIESITCTKIQ</sequence>
<comment type="caution">
    <text evidence="6">The sequence shown here is derived from an EMBL/GenBank/DDBJ whole genome shotgun (WGS) entry which is preliminary data.</text>
</comment>
<dbReference type="InterPro" id="IPR044666">
    <property type="entry name" value="Cyclophilin_A-like"/>
</dbReference>
<evidence type="ECO:0000313" key="8">
    <source>
        <dbReference type="Proteomes" id="UP001196408"/>
    </source>
</evidence>
<proteinExistence type="predicted"/>
<dbReference type="CDD" id="cd00317">
    <property type="entry name" value="cyclophilin"/>
    <property type="match status" value="1"/>
</dbReference>
<dbReference type="GeneID" id="301324954"/>
<dbReference type="EC" id="5.2.1.8" evidence="1"/>
<feature type="chain" id="PRO_5043565707" description="peptidylprolyl isomerase" evidence="4">
    <location>
        <begin position="19"/>
        <end position="288"/>
    </location>
</feature>
<evidence type="ECO:0000313" key="7">
    <source>
        <dbReference type="EMBL" id="MBV3391736.1"/>
    </source>
</evidence>
<dbReference type="InterPro" id="IPR020892">
    <property type="entry name" value="Cyclophilin-type_PPIase_CS"/>
</dbReference>
<dbReference type="EMBL" id="JAHOEL010000002">
    <property type="protein sequence ID" value="MBV3391736.1"/>
    <property type="molecule type" value="Genomic_DNA"/>
</dbReference>
<evidence type="ECO:0000259" key="5">
    <source>
        <dbReference type="PROSITE" id="PS50072"/>
    </source>
</evidence>
<gene>
    <name evidence="6" type="ORF">KSV97_00405</name>
    <name evidence="7" type="ORF">KSW06_00410</name>
</gene>
<dbReference type="PROSITE" id="PS51257">
    <property type="entry name" value="PROKAR_LIPOPROTEIN"/>
    <property type="match status" value="1"/>
</dbReference>
<accession>A0AAW4MT67</accession>
<dbReference type="PROSITE" id="PS50072">
    <property type="entry name" value="CSA_PPIASE_2"/>
    <property type="match status" value="1"/>
</dbReference>
<dbReference type="GO" id="GO:0006457">
    <property type="term" value="P:protein folding"/>
    <property type="evidence" value="ECO:0007669"/>
    <property type="project" value="InterPro"/>
</dbReference>
<dbReference type="RefSeq" id="WP_217746847.1">
    <property type="nucleotide sequence ID" value="NZ_JAHOEB010000002.1"/>
</dbReference>
<reference evidence="6 9" key="1">
    <citation type="submission" date="2021-06" db="EMBL/GenBank/DDBJ databases">
        <title>Collection of gut derived symbiotic bacterial strains cultured from healthy donors.</title>
        <authorList>
            <person name="Lin H."/>
            <person name="Littmann E."/>
            <person name="Pamer E.G."/>
        </authorList>
    </citation>
    <scope>NUCLEOTIDE SEQUENCE</scope>
    <source>
        <strain evidence="7 9">MSK.21.70</strain>
        <strain evidence="6">MSK.21.82</strain>
    </source>
</reference>
<keyword evidence="4" id="KW-0732">Signal</keyword>
<dbReference type="PROSITE" id="PS00170">
    <property type="entry name" value="CSA_PPIASE_1"/>
    <property type="match status" value="1"/>
</dbReference>
<keyword evidence="2" id="KW-0697">Rotamase</keyword>
<protein>
    <recommendedName>
        <fullName evidence="1">peptidylprolyl isomerase</fullName>
        <ecNumber evidence="1">5.2.1.8</ecNumber>
    </recommendedName>
</protein>
<keyword evidence="9" id="KW-1185">Reference proteome</keyword>
<feature type="domain" description="PPIase cyclophilin-type" evidence="5">
    <location>
        <begin position="124"/>
        <end position="258"/>
    </location>
</feature>
<dbReference type="GO" id="GO:0003755">
    <property type="term" value="F:peptidyl-prolyl cis-trans isomerase activity"/>
    <property type="evidence" value="ECO:0007669"/>
    <property type="project" value="UniProtKB-KW"/>
</dbReference>
<feature type="signal peptide" evidence="4">
    <location>
        <begin position="1"/>
        <end position="18"/>
    </location>
</feature>
<evidence type="ECO:0000256" key="2">
    <source>
        <dbReference type="ARBA" id="ARBA00023110"/>
    </source>
</evidence>
<evidence type="ECO:0000313" key="6">
    <source>
        <dbReference type="EMBL" id="MBV3381713.1"/>
    </source>
</evidence>
<name>A0AAW4MT67_9FIRM</name>
<evidence type="ECO:0000256" key="3">
    <source>
        <dbReference type="ARBA" id="ARBA00023235"/>
    </source>
</evidence>
<evidence type="ECO:0000256" key="1">
    <source>
        <dbReference type="ARBA" id="ARBA00013194"/>
    </source>
</evidence>
<dbReference type="AlphaFoldDB" id="A0AAW4MT67"/>
<dbReference type="PANTHER" id="PTHR45625">
    <property type="entry name" value="PEPTIDYL-PROLYL CIS-TRANS ISOMERASE-RELATED"/>
    <property type="match status" value="1"/>
</dbReference>
<keyword evidence="3 6" id="KW-0413">Isomerase</keyword>
<organism evidence="6 8">
    <name type="scientific">Catenibacterium mitsuokai</name>
    <dbReference type="NCBI Taxonomy" id="100886"/>
    <lineage>
        <taxon>Bacteria</taxon>
        <taxon>Bacillati</taxon>
        <taxon>Bacillota</taxon>
        <taxon>Erysipelotrichia</taxon>
        <taxon>Erysipelotrichales</taxon>
        <taxon>Coprobacillaceae</taxon>
        <taxon>Catenibacterium</taxon>
    </lineage>
</organism>
<dbReference type="Proteomes" id="UP001196408">
    <property type="component" value="Unassembled WGS sequence"/>
</dbReference>
<dbReference type="EMBL" id="JAHOEF010000002">
    <property type="protein sequence ID" value="MBV3381713.1"/>
    <property type="molecule type" value="Genomic_DNA"/>
</dbReference>
<dbReference type="PANTHER" id="PTHR45625:SF4">
    <property type="entry name" value="PEPTIDYLPROLYL ISOMERASE DOMAIN AND WD REPEAT-CONTAINING PROTEIN 1"/>
    <property type="match status" value="1"/>
</dbReference>
<evidence type="ECO:0000256" key="4">
    <source>
        <dbReference type="SAM" id="SignalP"/>
    </source>
</evidence>
<dbReference type="Pfam" id="PF00160">
    <property type="entry name" value="Pro_isomerase"/>
    <property type="match status" value="1"/>
</dbReference>
<dbReference type="InterPro" id="IPR002130">
    <property type="entry name" value="Cyclophilin-type_PPIase_dom"/>
</dbReference>
<dbReference type="Proteomes" id="UP001197492">
    <property type="component" value="Unassembled WGS sequence"/>
</dbReference>
<evidence type="ECO:0000313" key="9">
    <source>
        <dbReference type="Proteomes" id="UP001197492"/>
    </source>
</evidence>